<organism evidence="1 2">
    <name type="scientific">Clavispora lusitaniae</name>
    <name type="common">Candida lusitaniae</name>
    <dbReference type="NCBI Taxonomy" id="36911"/>
    <lineage>
        <taxon>Eukaryota</taxon>
        <taxon>Fungi</taxon>
        <taxon>Dikarya</taxon>
        <taxon>Ascomycota</taxon>
        <taxon>Saccharomycotina</taxon>
        <taxon>Pichiomycetes</taxon>
        <taxon>Metschnikowiaceae</taxon>
        <taxon>Clavispora</taxon>
    </lineage>
</organism>
<accession>A0ACD0WFT8</accession>
<keyword evidence="2" id="KW-1185">Reference proteome</keyword>
<proteinExistence type="predicted"/>
<reference evidence="2" key="1">
    <citation type="journal article" date="2019" name="MBio">
        <title>Comparative genomics for the elucidation of multidrug resistance (MDR) in Candida lusitaniae.</title>
        <authorList>
            <person name="Kannan A."/>
            <person name="Asner S.A."/>
            <person name="Trachsel E."/>
            <person name="Kelly S."/>
            <person name="Parker J."/>
            <person name="Sanglard D."/>
        </authorList>
    </citation>
    <scope>NUCLEOTIDE SEQUENCE [LARGE SCALE GENOMIC DNA]</scope>
    <source>
        <strain evidence="2">P1</strain>
    </source>
</reference>
<dbReference type="EMBL" id="CP038485">
    <property type="protein sequence ID" value="QFZ26340.1"/>
    <property type="molecule type" value="Genomic_DNA"/>
</dbReference>
<sequence length="283" mass="32658">MTFFSSTPPVHSIFLRSLRWASSSERTHYQVLELSPHASLKEIKMQFKRLSKKFHPDVNARLPEDEKEANSARYVQMVSAYETLKDAKKKREYDASLSRSTSSPKPRSGPSEWQKKYYGEAKYFSRSQASTHHSSANRRYRVHNFYNGTDPKSHFSGQHKNHDRHDVPHFNYEEHLAKHLKFEQHLINKQLSPEDRKAILRQLAKDGDISGVSEELITKHLMRQAQRIKVSSGRPETQSSRNPYMYQGPQNGEYHEHEASLGFKTAVVLGGAGSAYLLYHMLG</sequence>
<name>A0ACD0WFT8_CLALS</name>
<gene>
    <name evidence="1" type="ORF">EJF14_20241</name>
</gene>
<evidence type="ECO:0000313" key="2">
    <source>
        <dbReference type="Proteomes" id="UP000326582"/>
    </source>
</evidence>
<dbReference type="Proteomes" id="UP000326582">
    <property type="component" value="Chromosome 2"/>
</dbReference>
<protein>
    <submittedName>
        <fullName evidence="1">DnaJ-like protein</fullName>
    </submittedName>
</protein>
<evidence type="ECO:0000313" key="1">
    <source>
        <dbReference type="EMBL" id="QFZ26340.1"/>
    </source>
</evidence>